<evidence type="ECO:0000259" key="7">
    <source>
        <dbReference type="Pfam" id="PF00962"/>
    </source>
</evidence>
<feature type="domain" description="Adenosine deaminase" evidence="7">
    <location>
        <begin position="2"/>
        <end position="75"/>
    </location>
</feature>
<evidence type="ECO:0000313" key="8">
    <source>
        <dbReference type="EMBL" id="SHM37699.1"/>
    </source>
</evidence>
<dbReference type="Gene3D" id="3.20.20.140">
    <property type="entry name" value="Metal-dependent hydrolases"/>
    <property type="match status" value="1"/>
</dbReference>
<keyword evidence="4" id="KW-0479">Metal-binding</keyword>
<evidence type="ECO:0000256" key="4">
    <source>
        <dbReference type="ARBA" id="ARBA00022723"/>
    </source>
</evidence>
<dbReference type="GO" id="GO:0004000">
    <property type="term" value="F:adenosine deaminase activity"/>
    <property type="evidence" value="ECO:0007669"/>
    <property type="project" value="TreeGrafter"/>
</dbReference>
<dbReference type="PANTHER" id="PTHR11409:SF43">
    <property type="entry name" value="ADENOSINE DEAMINASE"/>
    <property type="match status" value="1"/>
</dbReference>
<keyword evidence="6" id="KW-0862">Zinc</keyword>
<dbReference type="GO" id="GO:0006154">
    <property type="term" value="P:adenosine catabolic process"/>
    <property type="evidence" value="ECO:0007669"/>
    <property type="project" value="TreeGrafter"/>
</dbReference>
<dbReference type="GO" id="GO:0046872">
    <property type="term" value="F:metal ion binding"/>
    <property type="evidence" value="ECO:0007669"/>
    <property type="project" value="UniProtKB-KW"/>
</dbReference>
<dbReference type="Proteomes" id="UP000184394">
    <property type="component" value="Unassembled WGS sequence"/>
</dbReference>
<evidence type="ECO:0000313" key="9">
    <source>
        <dbReference type="Proteomes" id="UP000184394"/>
    </source>
</evidence>
<dbReference type="InterPro" id="IPR032466">
    <property type="entry name" value="Metal_Hydrolase"/>
</dbReference>
<dbReference type="Pfam" id="PF00962">
    <property type="entry name" value="A_deaminase"/>
    <property type="match status" value="1"/>
</dbReference>
<dbReference type="EC" id="3.5.4.4" evidence="3"/>
<accession>A0A1M7IAL5</accession>
<keyword evidence="5" id="KW-0378">Hydrolase</keyword>
<proteinExistence type="inferred from homology"/>
<dbReference type="AlphaFoldDB" id="A0A1M7IAL5"/>
<reference evidence="8 9" key="1">
    <citation type="submission" date="2016-11" db="EMBL/GenBank/DDBJ databases">
        <authorList>
            <person name="Jaros S."/>
            <person name="Januszkiewicz K."/>
            <person name="Wedrychowicz H."/>
        </authorList>
    </citation>
    <scope>NUCLEOTIDE SEQUENCE [LARGE SCALE GENOMIC DNA]</scope>
    <source>
        <strain evidence="8 9">Y1</strain>
    </source>
</reference>
<evidence type="ECO:0000256" key="6">
    <source>
        <dbReference type="ARBA" id="ARBA00022833"/>
    </source>
</evidence>
<dbReference type="InterPro" id="IPR006330">
    <property type="entry name" value="Ado/ade_deaminase"/>
</dbReference>
<comment type="cofactor">
    <cofactor evidence="1">
        <name>Zn(2+)</name>
        <dbReference type="ChEBI" id="CHEBI:29105"/>
    </cofactor>
</comment>
<evidence type="ECO:0000256" key="3">
    <source>
        <dbReference type="ARBA" id="ARBA00012784"/>
    </source>
</evidence>
<dbReference type="SUPFAM" id="SSF51556">
    <property type="entry name" value="Metallo-dependent hydrolases"/>
    <property type="match status" value="1"/>
</dbReference>
<evidence type="ECO:0000256" key="1">
    <source>
        <dbReference type="ARBA" id="ARBA00001947"/>
    </source>
</evidence>
<dbReference type="RefSeq" id="WP_072949555.1">
    <property type="nucleotide sequence ID" value="NZ_FRCT01000004.1"/>
</dbReference>
<dbReference type="GO" id="GO:0043103">
    <property type="term" value="P:hypoxanthine salvage"/>
    <property type="evidence" value="ECO:0007669"/>
    <property type="project" value="TreeGrafter"/>
</dbReference>
<evidence type="ECO:0000256" key="5">
    <source>
        <dbReference type="ARBA" id="ARBA00022801"/>
    </source>
</evidence>
<organism evidence="8 9">
    <name type="scientific">Ruminococcus flavefaciens</name>
    <dbReference type="NCBI Taxonomy" id="1265"/>
    <lineage>
        <taxon>Bacteria</taxon>
        <taxon>Bacillati</taxon>
        <taxon>Bacillota</taxon>
        <taxon>Clostridia</taxon>
        <taxon>Eubacteriales</taxon>
        <taxon>Oscillospiraceae</taxon>
        <taxon>Ruminococcus</taxon>
    </lineage>
</organism>
<protein>
    <recommendedName>
        <fullName evidence="3">adenosine deaminase</fullName>
        <ecNumber evidence="3">3.5.4.4</ecNumber>
    </recommendedName>
</protein>
<sequence length="91" mass="10253">MKENNIPIEINLTSNEFILGVKGDSHPFTIYKESGVPIIISTDDPGILRTSITEEYALAAYRYDLDYETIKGIVKTVSHTVSSIKMTKRLF</sequence>
<dbReference type="EMBL" id="FRCT01000004">
    <property type="protein sequence ID" value="SHM37699.1"/>
    <property type="molecule type" value="Genomic_DNA"/>
</dbReference>
<name>A0A1M7IAL5_RUMFL</name>
<dbReference type="PANTHER" id="PTHR11409">
    <property type="entry name" value="ADENOSINE DEAMINASE"/>
    <property type="match status" value="1"/>
</dbReference>
<dbReference type="InterPro" id="IPR001365">
    <property type="entry name" value="A_deaminase_dom"/>
</dbReference>
<gene>
    <name evidence="8" type="ORF">SAMN04487860_10410</name>
</gene>
<dbReference type="GO" id="GO:0005829">
    <property type="term" value="C:cytosol"/>
    <property type="evidence" value="ECO:0007669"/>
    <property type="project" value="TreeGrafter"/>
</dbReference>
<evidence type="ECO:0000256" key="2">
    <source>
        <dbReference type="ARBA" id="ARBA00006676"/>
    </source>
</evidence>
<comment type="similarity">
    <text evidence="2">Belongs to the metallo-dependent hydrolases superfamily. Adenosine and AMP deaminases family.</text>
</comment>
<dbReference type="GO" id="GO:0046103">
    <property type="term" value="P:inosine biosynthetic process"/>
    <property type="evidence" value="ECO:0007669"/>
    <property type="project" value="TreeGrafter"/>
</dbReference>